<dbReference type="EMBL" id="CP136893">
    <property type="protein sequence ID" value="WOL04077.1"/>
    <property type="molecule type" value="Genomic_DNA"/>
</dbReference>
<dbReference type="AlphaFoldDB" id="A0AAQ3K935"/>
<protein>
    <submittedName>
        <fullName evidence="1">Uncharacterized protein</fullName>
    </submittedName>
</protein>
<accession>A0AAQ3K935</accession>
<keyword evidence="2" id="KW-1185">Reference proteome</keyword>
<dbReference type="Proteomes" id="UP001327560">
    <property type="component" value="Chromosome 4"/>
</dbReference>
<evidence type="ECO:0000313" key="1">
    <source>
        <dbReference type="EMBL" id="WOL04077.1"/>
    </source>
</evidence>
<proteinExistence type="predicted"/>
<sequence>MHFSHAIFESGSKMLIHAIMDLCAPPPRLKAIVQLIKNLRKINPKANVRSKLFKFQNFWTKYPESTNIIQEAWSTSSLNPIPQSSFALNLIHTRKTLSNWNKNQVGNLETNLKLTKTITQHLEEKETDSGLTSHEQSNLDSLYIQINNLQHQISLKWWPKVKIKWLIDSDKNTAYFHRIVTSRRRVNFISKFIDDTGASHIGDDNILKTFAGHYQKLWQPTHLNHFAIDLLPRFSTISPSMKNNLIKPFTKEEL</sequence>
<organism evidence="1 2">
    <name type="scientific">Canna indica</name>
    <name type="common">Indian-shot</name>
    <dbReference type="NCBI Taxonomy" id="4628"/>
    <lineage>
        <taxon>Eukaryota</taxon>
        <taxon>Viridiplantae</taxon>
        <taxon>Streptophyta</taxon>
        <taxon>Embryophyta</taxon>
        <taxon>Tracheophyta</taxon>
        <taxon>Spermatophyta</taxon>
        <taxon>Magnoliopsida</taxon>
        <taxon>Liliopsida</taxon>
        <taxon>Zingiberales</taxon>
        <taxon>Cannaceae</taxon>
        <taxon>Canna</taxon>
    </lineage>
</organism>
<reference evidence="1 2" key="1">
    <citation type="submission" date="2023-10" db="EMBL/GenBank/DDBJ databases">
        <title>Chromosome-scale genome assembly provides insights into flower coloration mechanisms of Canna indica.</title>
        <authorList>
            <person name="Li C."/>
        </authorList>
    </citation>
    <scope>NUCLEOTIDE SEQUENCE [LARGE SCALE GENOMIC DNA]</scope>
    <source>
        <tissue evidence="1">Flower</tissue>
    </source>
</reference>
<gene>
    <name evidence="1" type="ORF">Cni_G12798</name>
</gene>
<evidence type="ECO:0000313" key="2">
    <source>
        <dbReference type="Proteomes" id="UP001327560"/>
    </source>
</evidence>
<name>A0AAQ3K935_9LILI</name>